<dbReference type="SUPFAM" id="SSF56815">
    <property type="entry name" value="Sec1/munc18-like (SM) proteins"/>
    <property type="match status" value="1"/>
</dbReference>
<sequence>MEIFSISNYQKEFIRSCLNKPIKSILDVSWKILIVDDMAADVISRLFTLQELRHYGVTLVLSHYQKRDYLPFTPALYIVMPTSKAIERLETDFSKKLYTHTTICFLMEPSKTDANRLSISAAENGILATLSVISLFSGFICLSPTVSVIPTGLATPKASTTISSTLSTATPGDYSARLDAVLSSFSSPLRLPPLTSSIERLCMPLFSVRSSSSVIHEGVRASLIRAACGMLLTMGTKPPFVHWFCDPSVSLTPAREMLTFQTAVDFCCEVGGGIVGGVWERMMGRGKGGKGLSLALEGVSATEKGIGGVGGMGDGMSVAGKSQILSRQIPKSLWSAGPRPNVLFLDRSIGLTSLFRHFFSYGNLFHDVIGLSFDGTVKMEGNEYSLDMFSDSFFNEHIHDPLSNVAESVVRLIEEFKAEQARVMDQGDETGSTSMLSSAIDSLPSITRLKKQVDTHTIAAQMISGHATKYALDHVVLAEDGWVSAGGASSGKVKDKMIEVVCNSLKHCDDIGRNHAIRSLGVCCGTCLQKNMLSRMIKDRCSACVECLKSIFRLYEESIKDGSGKKEKKKEDTSEEGVESTEHDGFDGIRSYFGPAVDVCLEVKASMAAWKDTCEKEEGGEMSSEMSGSLPLSQISNEDIFRLMGGLTISMFTMMVPIPDTSASQDERDLLKALSKEVKMSEKDGSDEPKEDFHRIQTHPRQISGSLGAIVRSLEGQQESWSKKSAGLLKYLGLSGTGGSSSLGVGGSETCELAKVVGGVMQKDKAKAGYVSFDPNKMARKAVSVAERRIDDSISMDCVASENSMFIVCVAGPVAIEEICQIRKVLGVPVGISLAPFSDDIEDNWQIEKTVQLKKSCAVLGCGIPRPIDALNGVMELWDKFLFI</sequence>
<organism evidence="3 4">
    <name type="scientific">Aduncisulcus paluster</name>
    <dbReference type="NCBI Taxonomy" id="2918883"/>
    <lineage>
        <taxon>Eukaryota</taxon>
        <taxon>Metamonada</taxon>
        <taxon>Carpediemonas-like organisms</taxon>
        <taxon>Aduncisulcus</taxon>
    </lineage>
</organism>
<dbReference type="Gene3D" id="1.25.40.60">
    <property type="match status" value="1"/>
</dbReference>
<feature type="region of interest" description="Disordered" evidence="2">
    <location>
        <begin position="563"/>
        <end position="583"/>
    </location>
</feature>
<dbReference type="Gene3D" id="3.40.50.1910">
    <property type="match status" value="1"/>
</dbReference>
<dbReference type="PANTHER" id="PTHR11679">
    <property type="entry name" value="VESICLE PROTEIN SORTING-ASSOCIATED"/>
    <property type="match status" value="1"/>
</dbReference>
<comment type="caution">
    <text evidence="3">The sequence shown here is derived from an EMBL/GenBank/DDBJ whole genome shotgun (WGS) entry which is preliminary data.</text>
</comment>
<keyword evidence="4" id="KW-1185">Reference proteome</keyword>
<dbReference type="Gene3D" id="3.40.50.2060">
    <property type="match status" value="1"/>
</dbReference>
<evidence type="ECO:0000256" key="2">
    <source>
        <dbReference type="SAM" id="MobiDB-lite"/>
    </source>
</evidence>
<comment type="similarity">
    <text evidence="1">Belongs to the STXBP/unc-18/SEC1 family.</text>
</comment>
<gene>
    <name evidence="3" type="ORF">ADUPG1_007808</name>
</gene>
<dbReference type="InterPro" id="IPR027482">
    <property type="entry name" value="Sec1-like_dom2"/>
</dbReference>
<name>A0ABQ5KPR3_9EUKA</name>
<dbReference type="InterPro" id="IPR036045">
    <property type="entry name" value="Sec1-like_sf"/>
</dbReference>
<evidence type="ECO:0000313" key="4">
    <source>
        <dbReference type="Proteomes" id="UP001057375"/>
    </source>
</evidence>
<proteinExistence type="inferred from homology"/>
<dbReference type="Proteomes" id="UP001057375">
    <property type="component" value="Unassembled WGS sequence"/>
</dbReference>
<dbReference type="Gene3D" id="3.90.830.10">
    <property type="entry name" value="Syntaxin Binding Protein 1, Chain A, domain 2"/>
    <property type="match status" value="1"/>
</dbReference>
<dbReference type="InterPro" id="IPR043154">
    <property type="entry name" value="Sec-1-like_dom1"/>
</dbReference>
<accession>A0ABQ5KPR3</accession>
<evidence type="ECO:0000256" key="1">
    <source>
        <dbReference type="ARBA" id="ARBA00009884"/>
    </source>
</evidence>
<feature type="compositionally biased region" description="Basic and acidic residues" evidence="2">
    <location>
        <begin position="563"/>
        <end position="572"/>
    </location>
</feature>
<dbReference type="EMBL" id="BQXS01010814">
    <property type="protein sequence ID" value="GKT34457.1"/>
    <property type="molecule type" value="Genomic_DNA"/>
</dbReference>
<protein>
    <submittedName>
        <fullName evidence="3">Sec1-like protein like protein</fullName>
    </submittedName>
</protein>
<dbReference type="InterPro" id="IPR001619">
    <property type="entry name" value="Sec1-like"/>
</dbReference>
<reference evidence="3" key="1">
    <citation type="submission" date="2022-03" db="EMBL/GenBank/DDBJ databases">
        <title>Draft genome sequence of Aduncisulcus paluster, a free-living microaerophilic Fornicata.</title>
        <authorList>
            <person name="Yuyama I."/>
            <person name="Kume K."/>
            <person name="Tamura T."/>
            <person name="Inagaki Y."/>
            <person name="Hashimoto T."/>
        </authorList>
    </citation>
    <scope>NUCLEOTIDE SEQUENCE</scope>
    <source>
        <strain evidence="3">NY0171</strain>
    </source>
</reference>
<evidence type="ECO:0000313" key="3">
    <source>
        <dbReference type="EMBL" id="GKT34457.1"/>
    </source>
</evidence>
<dbReference type="Pfam" id="PF00995">
    <property type="entry name" value="Sec1"/>
    <property type="match status" value="1"/>
</dbReference>
<dbReference type="InterPro" id="IPR043127">
    <property type="entry name" value="Sec-1-like_dom3a"/>
</dbReference>